<dbReference type="Proteomes" id="UP000199226">
    <property type="component" value="Unassembled WGS sequence"/>
</dbReference>
<dbReference type="Pfam" id="PF10728">
    <property type="entry name" value="DUF2520"/>
    <property type="match status" value="1"/>
</dbReference>
<accession>A0A1G9MY54</accession>
<dbReference type="EMBL" id="FNHH01000002">
    <property type="protein sequence ID" value="SDL78535.1"/>
    <property type="molecule type" value="Genomic_DNA"/>
</dbReference>
<feature type="domain" description="Pyrroline-5-carboxylate reductase catalytic N-terminal" evidence="1">
    <location>
        <begin position="3"/>
        <end position="86"/>
    </location>
</feature>
<dbReference type="InterPro" id="IPR008927">
    <property type="entry name" value="6-PGluconate_DH-like_C_sf"/>
</dbReference>
<evidence type="ECO:0000259" key="2">
    <source>
        <dbReference type="Pfam" id="PF10728"/>
    </source>
</evidence>
<dbReference type="SUPFAM" id="SSF51735">
    <property type="entry name" value="NAD(P)-binding Rossmann-fold domains"/>
    <property type="match status" value="1"/>
</dbReference>
<sequence length="258" mass="28474">MNIVLVGSGNVATQLGRAFKMAGQDIVQVWSRNIDHARELADTLASEPISDLFDLDKNADLYIISVKDEAIKQLAHELKVGDKLIVHTSGSTGMDVLEGSSTKIGVFYPLQTFSKVKSVDFRLIPIAIEGNTPEVASTIHAIADRLSEKVIELSSEQRKALHIAAVFACNFTNHLFALSQELLSEQNLDFDLLRPLITETASKVQLNDPITMQTGPAVRRDQSTMDAHLDLLSDKPELKELYQKLSQSIVNLHERSQG</sequence>
<protein>
    <submittedName>
        <fullName evidence="3">Predicted oxidoreductase, contains short-chain dehydrogenase (SDR) and DUF2520 domains</fullName>
    </submittedName>
</protein>
<evidence type="ECO:0000313" key="3">
    <source>
        <dbReference type="EMBL" id="SDL78535.1"/>
    </source>
</evidence>
<feature type="domain" description="DUF2520" evidence="2">
    <location>
        <begin position="124"/>
        <end position="249"/>
    </location>
</feature>
<dbReference type="OrthoDB" id="9810755at2"/>
<dbReference type="AlphaFoldDB" id="A0A1G9MY54"/>
<gene>
    <name evidence="3" type="ORF">SAMN05421813_102140</name>
</gene>
<dbReference type="InterPro" id="IPR037108">
    <property type="entry name" value="TM1727-like_C_sf"/>
</dbReference>
<dbReference type="SUPFAM" id="SSF48179">
    <property type="entry name" value="6-phosphogluconate dehydrogenase C-terminal domain-like"/>
    <property type="match status" value="1"/>
</dbReference>
<proteinExistence type="predicted"/>
<dbReference type="PANTHER" id="PTHR40459">
    <property type="entry name" value="CONSERVED HYPOTHETICAL ALANINE AND LEUCINE RICH PROTEIN"/>
    <property type="match status" value="1"/>
</dbReference>
<dbReference type="InterPro" id="IPR018931">
    <property type="entry name" value="DUF2520"/>
</dbReference>
<dbReference type="PANTHER" id="PTHR40459:SF1">
    <property type="entry name" value="CONSERVED HYPOTHETICAL ALANINE AND LEUCINE RICH PROTEIN"/>
    <property type="match status" value="1"/>
</dbReference>
<dbReference type="InterPro" id="IPR028939">
    <property type="entry name" value="P5C_Rdtase_cat_N"/>
</dbReference>
<evidence type="ECO:0000259" key="1">
    <source>
        <dbReference type="Pfam" id="PF03807"/>
    </source>
</evidence>
<dbReference type="Gene3D" id="3.40.50.720">
    <property type="entry name" value="NAD(P)-binding Rossmann-like Domain"/>
    <property type="match status" value="1"/>
</dbReference>
<dbReference type="STRING" id="990371.SAMN05421813_102140"/>
<name>A0A1G9MY54_9SPHI</name>
<dbReference type="Pfam" id="PF03807">
    <property type="entry name" value="F420_oxidored"/>
    <property type="match status" value="1"/>
</dbReference>
<dbReference type="Gene3D" id="1.10.1040.20">
    <property type="entry name" value="ProC-like, C-terminal domain"/>
    <property type="match status" value="1"/>
</dbReference>
<keyword evidence="4" id="KW-1185">Reference proteome</keyword>
<organism evidence="3 4">
    <name type="scientific">Daejeonella rubra</name>
    <dbReference type="NCBI Taxonomy" id="990371"/>
    <lineage>
        <taxon>Bacteria</taxon>
        <taxon>Pseudomonadati</taxon>
        <taxon>Bacteroidota</taxon>
        <taxon>Sphingobacteriia</taxon>
        <taxon>Sphingobacteriales</taxon>
        <taxon>Sphingobacteriaceae</taxon>
        <taxon>Daejeonella</taxon>
    </lineage>
</organism>
<dbReference type="RefSeq" id="WP_090698892.1">
    <property type="nucleotide sequence ID" value="NZ_FNHH01000002.1"/>
</dbReference>
<evidence type="ECO:0000313" key="4">
    <source>
        <dbReference type="Proteomes" id="UP000199226"/>
    </source>
</evidence>
<dbReference type="InterPro" id="IPR036291">
    <property type="entry name" value="NAD(P)-bd_dom_sf"/>
</dbReference>
<reference evidence="4" key="1">
    <citation type="submission" date="2016-10" db="EMBL/GenBank/DDBJ databases">
        <authorList>
            <person name="Varghese N."/>
            <person name="Submissions S."/>
        </authorList>
    </citation>
    <scope>NUCLEOTIDE SEQUENCE [LARGE SCALE GENOMIC DNA]</scope>
    <source>
        <strain evidence="4">DSM 24536</strain>
    </source>
</reference>